<keyword evidence="3" id="KW-0539">Nucleus</keyword>
<comment type="subcellular location">
    <subcellularLocation>
        <location evidence="3">Nucleus</location>
    </subcellularLocation>
</comment>
<feature type="compositionally biased region" description="Gly residues" evidence="4">
    <location>
        <begin position="223"/>
        <end position="232"/>
    </location>
</feature>
<evidence type="ECO:0000256" key="3">
    <source>
        <dbReference type="PIRNR" id="PIRNR028983"/>
    </source>
</evidence>
<dbReference type="EMBL" id="LFJN01000020">
    <property type="protein sequence ID" value="KPI38098.1"/>
    <property type="molecule type" value="Genomic_DNA"/>
</dbReference>
<dbReference type="InterPro" id="IPR025602">
    <property type="entry name" value="BCP1_family"/>
</dbReference>
<proteinExistence type="inferred from homology"/>
<comment type="similarity">
    <text evidence="2 3">Belongs to the BCP1 family.</text>
</comment>
<organism evidence="5 6">
    <name type="scientific">Cyphellophora attinorum</name>
    <dbReference type="NCBI Taxonomy" id="1664694"/>
    <lineage>
        <taxon>Eukaryota</taxon>
        <taxon>Fungi</taxon>
        <taxon>Dikarya</taxon>
        <taxon>Ascomycota</taxon>
        <taxon>Pezizomycotina</taxon>
        <taxon>Eurotiomycetes</taxon>
        <taxon>Chaetothyriomycetidae</taxon>
        <taxon>Chaetothyriales</taxon>
        <taxon>Cyphellophoraceae</taxon>
        <taxon>Cyphellophora</taxon>
    </lineage>
</organism>
<dbReference type="GO" id="GO:0005634">
    <property type="term" value="C:nucleus"/>
    <property type="evidence" value="ECO:0007669"/>
    <property type="project" value="UniProtKB-SubCell"/>
</dbReference>
<protein>
    <recommendedName>
        <fullName evidence="3">Protein BCP1</fullName>
    </recommendedName>
</protein>
<accession>A0A0N0NKJ5</accession>
<feature type="region of interest" description="Disordered" evidence="4">
    <location>
        <begin position="206"/>
        <end position="232"/>
    </location>
</feature>
<dbReference type="GeneID" id="28730649"/>
<dbReference type="PANTHER" id="PTHR13261:SF0">
    <property type="entry name" value="BRCA2 AND CDKN1A-INTERACTING PROTEIN"/>
    <property type="match status" value="1"/>
</dbReference>
<keyword evidence="3" id="KW-0653">Protein transport</keyword>
<feature type="compositionally biased region" description="Basic and acidic residues" evidence="4">
    <location>
        <begin position="1"/>
        <end position="12"/>
    </location>
</feature>
<dbReference type="AlphaFoldDB" id="A0A0N0NKJ5"/>
<gene>
    <name evidence="5" type="ORF">AB675_1003</name>
</gene>
<name>A0A0N0NKJ5_9EURO</name>
<comment type="function">
    <text evidence="1 3">Involved in nuclear export, actin cytoskeleton organization and vesicular transport.</text>
</comment>
<evidence type="ECO:0000313" key="5">
    <source>
        <dbReference type="EMBL" id="KPI38098.1"/>
    </source>
</evidence>
<comment type="caution">
    <text evidence="5">The sequence shown here is derived from an EMBL/GenBank/DDBJ whole genome shotgun (WGS) entry which is preliminary data.</text>
</comment>
<dbReference type="RefSeq" id="XP_017998061.1">
    <property type="nucleotide sequence ID" value="XM_018138780.1"/>
</dbReference>
<reference evidence="5 6" key="1">
    <citation type="submission" date="2015-06" db="EMBL/GenBank/DDBJ databases">
        <title>Draft genome of the ant-associated black yeast Phialophora attae CBS 131958.</title>
        <authorList>
            <person name="Moreno L.F."/>
            <person name="Stielow B.J."/>
            <person name="de Hoog S."/>
            <person name="Vicente V.A."/>
            <person name="Weiss V.A."/>
            <person name="de Vries M."/>
            <person name="Cruz L.M."/>
            <person name="Souza E.M."/>
        </authorList>
    </citation>
    <scope>NUCLEOTIDE SEQUENCE [LARGE SCALE GENOMIC DNA]</scope>
    <source>
        <strain evidence="5 6">CBS 131958</strain>
    </source>
</reference>
<evidence type="ECO:0000256" key="2">
    <source>
        <dbReference type="ARBA" id="ARBA00006781"/>
    </source>
</evidence>
<keyword evidence="6" id="KW-1185">Reference proteome</keyword>
<dbReference type="OrthoDB" id="27543at2759"/>
<evidence type="ECO:0000313" key="6">
    <source>
        <dbReference type="Proteomes" id="UP000038010"/>
    </source>
</evidence>
<sequence>MSKRKQQSEDKAITNSSGNAHVEEDSGDSDEDFETLDVDFEWFDPSPEIDFHGIKSLLNQLFDIDAVNLNISALTDLILSQPTLGSTVKVDGQETDAYAFLSVINLHTHTTADGSKPFVAELASYLRSRSASNTQLSTLTTLLSQTPLPKIGLILTDRLINCPAEVAPPMYAFLPEEIAWAVQEGEPYEFTHYLIVSKTYTEIASQLDNGEDERPKKKKKQKGGSGGSGGGAFETMYFHPEDEVFERYALCAGGYEYATQRDEGTSDSKRAFQEMGIRPMGRLILIEAGKFTEAVAAVGEFLKPLGA</sequence>
<dbReference type="Pfam" id="PF13862">
    <property type="entry name" value="BCCIP"/>
    <property type="match status" value="1"/>
</dbReference>
<keyword evidence="3" id="KW-0813">Transport</keyword>
<dbReference type="PIRSF" id="PIRSF028983">
    <property type="entry name" value="BCP1"/>
    <property type="match status" value="1"/>
</dbReference>
<evidence type="ECO:0000256" key="4">
    <source>
        <dbReference type="SAM" id="MobiDB-lite"/>
    </source>
</evidence>
<dbReference type="STRING" id="1664694.A0A0N0NKJ5"/>
<evidence type="ECO:0000256" key="1">
    <source>
        <dbReference type="ARBA" id="ARBA00002688"/>
    </source>
</evidence>
<feature type="region of interest" description="Disordered" evidence="4">
    <location>
        <begin position="1"/>
        <end position="31"/>
    </location>
</feature>
<dbReference type="VEuPathDB" id="FungiDB:AB675_1003"/>
<dbReference type="GO" id="GO:0015031">
    <property type="term" value="P:protein transport"/>
    <property type="evidence" value="ECO:0007669"/>
    <property type="project" value="UniProtKB-KW"/>
</dbReference>
<dbReference type="Proteomes" id="UP000038010">
    <property type="component" value="Unassembled WGS sequence"/>
</dbReference>
<dbReference type="PANTHER" id="PTHR13261">
    <property type="entry name" value="BRCA2 AND CDKN1A INTERACTING PROTEIN"/>
    <property type="match status" value="1"/>
</dbReference>